<evidence type="ECO:0000256" key="1">
    <source>
        <dbReference type="ARBA" id="ARBA00022723"/>
    </source>
</evidence>
<evidence type="ECO:0000256" key="5">
    <source>
        <dbReference type="ARBA" id="ARBA00023204"/>
    </source>
</evidence>
<keyword evidence="3" id="KW-0378">Hydrolase</keyword>
<keyword evidence="1 9" id="KW-0479">Metal-binding</keyword>
<comment type="caution">
    <text evidence="10">The sequence shown here is derived from an EMBL/GenBank/DDBJ whole genome shotgun (WGS) entry which is preliminary data.</text>
</comment>
<comment type="catalytic activity">
    <reaction evidence="6">
        <text>Hydrolysis of alkylated DNA, releasing 3-methyladenine.</text>
        <dbReference type="EC" id="3.2.2.20"/>
    </reaction>
</comment>
<organism evidence="10 11">
    <name type="scientific">Marinisporobacter balticus</name>
    <dbReference type="NCBI Taxonomy" id="2018667"/>
    <lineage>
        <taxon>Bacteria</taxon>
        <taxon>Bacillati</taxon>
        <taxon>Bacillota</taxon>
        <taxon>Clostridia</taxon>
        <taxon>Peptostreptococcales</taxon>
        <taxon>Thermotaleaceae</taxon>
        <taxon>Marinisporobacter</taxon>
    </lineage>
</organism>
<accession>A0A4R2K4X2</accession>
<evidence type="ECO:0000256" key="2">
    <source>
        <dbReference type="ARBA" id="ARBA00022763"/>
    </source>
</evidence>
<dbReference type="PANTHER" id="PTHR31116">
    <property type="entry name" value="OS04G0501200 PROTEIN"/>
    <property type="match status" value="1"/>
</dbReference>
<keyword evidence="2" id="KW-0227">DNA damage</keyword>
<evidence type="ECO:0000256" key="7">
    <source>
        <dbReference type="ARBA" id="ARBA00057608"/>
    </source>
</evidence>
<dbReference type="Pfam" id="PF03352">
    <property type="entry name" value="Adenine_glyco"/>
    <property type="match status" value="1"/>
</dbReference>
<dbReference type="RefSeq" id="WP_330571344.1">
    <property type="nucleotide sequence ID" value="NZ_SLWV01000047.1"/>
</dbReference>
<sequence>MEIYGYDNKDTIMKRCSWCKKDEIYIKYHDEEWGVPVFDDRKHFEFMILESAQAGLSWITILRKRENYRKAYDYFNPISVANFDNKKIEELTKNEGIIKNRKKIEASINNAQRFVQIQKEFGSFSEYIWKFVDYKPVINVWKNESEIPAKTKLSKVVSKELKNRGFKFIGPVTIYSYLQATGLVNDHVVDCFRYEQILKSGYDMINAQGRYI</sequence>
<dbReference type="AlphaFoldDB" id="A0A4R2K4X2"/>
<dbReference type="Gene3D" id="1.10.340.30">
    <property type="entry name" value="Hypothetical protein, domain 2"/>
    <property type="match status" value="1"/>
</dbReference>
<dbReference type="PANTHER" id="PTHR31116:SF29">
    <property type="entry name" value="DNA GLYCOSYLASE SUPERFAMILY PROTEIN"/>
    <property type="match status" value="1"/>
</dbReference>
<evidence type="ECO:0000256" key="3">
    <source>
        <dbReference type="ARBA" id="ARBA00022801"/>
    </source>
</evidence>
<dbReference type="EMBL" id="SLWV01000047">
    <property type="protein sequence ID" value="TCO68253.1"/>
    <property type="molecule type" value="Genomic_DNA"/>
</dbReference>
<reference evidence="10 11" key="1">
    <citation type="submission" date="2019-03" db="EMBL/GenBank/DDBJ databases">
        <title>Genomic Encyclopedia of Type Strains, Phase IV (KMG-IV): sequencing the most valuable type-strain genomes for metagenomic binning, comparative biology and taxonomic classification.</title>
        <authorList>
            <person name="Goeker M."/>
        </authorList>
    </citation>
    <scope>NUCLEOTIDE SEQUENCE [LARGE SCALE GENOMIC DNA]</scope>
    <source>
        <strain evidence="10 11">DSM 102940</strain>
    </source>
</reference>
<feature type="binding site" evidence="9">
    <location>
        <position position="16"/>
    </location>
    <ligand>
        <name>Zn(2+)</name>
        <dbReference type="ChEBI" id="CHEBI:29105"/>
    </ligand>
</feature>
<dbReference type="FunFam" id="1.10.340.30:FF:000009">
    <property type="entry name" value="DNA-3-methyladenine glycosylase I"/>
    <property type="match status" value="1"/>
</dbReference>
<dbReference type="GO" id="GO:0046872">
    <property type="term" value="F:metal ion binding"/>
    <property type="evidence" value="ECO:0007669"/>
    <property type="project" value="UniProtKB-KW"/>
</dbReference>
<evidence type="ECO:0000256" key="8">
    <source>
        <dbReference type="ARBA" id="ARBA00066766"/>
    </source>
</evidence>
<gene>
    <name evidence="10" type="ORF">EV214_1475</name>
</gene>
<keyword evidence="4 9" id="KW-0862">Zinc</keyword>
<comment type="function">
    <text evidence="7">Hydrolysis of the deoxyribose N-glycosidic bond to excise 3-methyladenine from the damaged DNA polymer formed by alkylation lesions.</text>
</comment>
<proteinExistence type="predicted"/>
<keyword evidence="11" id="KW-1185">Reference proteome</keyword>
<dbReference type="Proteomes" id="UP000294919">
    <property type="component" value="Unassembled WGS sequence"/>
</dbReference>
<evidence type="ECO:0000256" key="9">
    <source>
        <dbReference type="PIRSR" id="PIRSR605019-1"/>
    </source>
</evidence>
<dbReference type="InterPro" id="IPR011257">
    <property type="entry name" value="DNA_glycosylase"/>
</dbReference>
<evidence type="ECO:0000256" key="6">
    <source>
        <dbReference type="ARBA" id="ARBA00052558"/>
    </source>
</evidence>
<name>A0A4R2K4X2_9FIRM</name>
<dbReference type="EC" id="3.2.2.20" evidence="8"/>
<dbReference type="InterPro" id="IPR005019">
    <property type="entry name" value="Adenine_glyco"/>
</dbReference>
<dbReference type="GO" id="GO:0008725">
    <property type="term" value="F:DNA-3-methyladenine glycosylase activity"/>
    <property type="evidence" value="ECO:0007669"/>
    <property type="project" value="UniProtKB-EC"/>
</dbReference>
<feature type="binding site" evidence="9">
    <location>
        <position position="187"/>
    </location>
    <ligand>
        <name>Zn(2+)</name>
        <dbReference type="ChEBI" id="CHEBI:29105"/>
    </ligand>
</feature>
<feature type="binding site" evidence="9">
    <location>
        <position position="191"/>
    </location>
    <ligand>
        <name>Zn(2+)</name>
        <dbReference type="ChEBI" id="CHEBI:29105"/>
    </ligand>
</feature>
<evidence type="ECO:0000256" key="4">
    <source>
        <dbReference type="ARBA" id="ARBA00022833"/>
    </source>
</evidence>
<protein>
    <recommendedName>
        <fullName evidence="8">DNA-3-methyladenine glycosylase I</fullName>
        <ecNumber evidence="8">3.2.2.20</ecNumber>
    </recommendedName>
</protein>
<evidence type="ECO:0000313" key="11">
    <source>
        <dbReference type="Proteomes" id="UP000294919"/>
    </source>
</evidence>
<evidence type="ECO:0000313" key="10">
    <source>
        <dbReference type="EMBL" id="TCO68253.1"/>
    </source>
</evidence>
<keyword evidence="5" id="KW-0234">DNA repair</keyword>
<dbReference type="GO" id="GO:0006284">
    <property type="term" value="P:base-excision repair"/>
    <property type="evidence" value="ECO:0007669"/>
    <property type="project" value="InterPro"/>
</dbReference>
<dbReference type="SUPFAM" id="SSF48150">
    <property type="entry name" value="DNA-glycosylase"/>
    <property type="match status" value="1"/>
</dbReference>
<feature type="binding site" evidence="9">
    <location>
        <position position="29"/>
    </location>
    <ligand>
        <name>Zn(2+)</name>
        <dbReference type="ChEBI" id="CHEBI:29105"/>
    </ligand>
</feature>